<accession>A0AAP5LS24</accession>
<feature type="domain" description="HAMP" evidence="15">
    <location>
        <begin position="81"/>
        <end position="133"/>
    </location>
</feature>
<evidence type="ECO:0000313" key="16">
    <source>
        <dbReference type="EMBL" id="MDR6725089.1"/>
    </source>
</evidence>
<feature type="transmembrane region" description="Helical" evidence="13">
    <location>
        <begin position="60"/>
        <end position="80"/>
    </location>
</feature>
<keyword evidence="5" id="KW-0597">Phosphoprotein</keyword>
<dbReference type="SMART" id="SM00387">
    <property type="entry name" value="HATPase_c"/>
    <property type="match status" value="1"/>
</dbReference>
<dbReference type="CDD" id="cd00075">
    <property type="entry name" value="HATPase"/>
    <property type="match status" value="1"/>
</dbReference>
<dbReference type="PROSITE" id="PS50109">
    <property type="entry name" value="HIS_KIN"/>
    <property type="match status" value="1"/>
</dbReference>
<evidence type="ECO:0000256" key="1">
    <source>
        <dbReference type="ARBA" id="ARBA00000085"/>
    </source>
</evidence>
<evidence type="ECO:0000256" key="12">
    <source>
        <dbReference type="SAM" id="Coils"/>
    </source>
</evidence>
<comment type="subcellular location">
    <subcellularLocation>
        <location evidence="2">Cell membrane</location>
        <topology evidence="2">Multi-pass membrane protein</topology>
    </subcellularLocation>
</comment>
<dbReference type="Gene3D" id="3.30.450.20">
    <property type="entry name" value="PAS domain"/>
    <property type="match status" value="1"/>
</dbReference>
<dbReference type="PANTHER" id="PTHR42878">
    <property type="entry name" value="TWO-COMPONENT HISTIDINE KINASE"/>
    <property type="match status" value="1"/>
</dbReference>
<dbReference type="AlphaFoldDB" id="A0AAP5LS24"/>
<proteinExistence type="predicted"/>
<dbReference type="InterPro" id="IPR035965">
    <property type="entry name" value="PAS-like_dom_sf"/>
</dbReference>
<keyword evidence="12" id="KW-0175">Coiled coil</keyword>
<dbReference type="PANTHER" id="PTHR42878:SF3">
    <property type="entry name" value="HISTIDINE PROTEIN KINASE SAES"/>
    <property type="match status" value="1"/>
</dbReference>
<reference evidence="16" key="1">
    <citation type="submission" date="2023-07" db="EMBL/GenBank/DDBJ databases">
        <title>Sorghum-associated microbial communities from plants grown in Nebraska, USA.</title>
        <authorList>
            <person name="Schachtman D."/>
        </authorList>
    </citation>
    <scope>NUCLEOTIDE SEQUENCE</scope>
    <source>
        <strain evidence="16">BE80</strain>
    </source>
</reference>
<dbReference type="Gene3D" id="1.10.287.130">
    <property type="match status" value="1"/>
</dbReference>
<sequence>MWAINWKYRNSFAFWRSLVGKLWITIIFLVGCVLIALGLFLLPYIDTNFAESESRDIKRLFTYVCIIGFSLTTFFALFLFTKITQPMQQLIQAANSIRKGNYDTRLSLVTSDEIGELANTFNHMAAQLEDNIRNLNHEKEHLASVLRSMTDAVVTFDGEGKVILTNPPGEKIMQVWCDLDWSQADTDDTSERGSASRDVPEPLIPLFKLVMEQGGDQSSNVHVQQGVWSVQMTPLYADSVIRGAVAVLRDVTEEVRLEKMRRDFVANVSHEIRTPLSMMQGYSEALLDGMAASPEESEELIQVIHDESLRMGRLVKDLLDLARMEAGHTDMAMREVDLVEVLERVYRKFSVRSKEQGISLHLDCAQSSIKLHHADEDRLEQVFTNLLDNAFRHTPTNKNVMISAKFVTDSRIPAAKISIKDEGVGIPTSDLPFIFERFYKADKARVRGESVGTGLGLAIVKNIVDAHHGTIQANSILGEGTEFMMQFPVDSPK</sequence>
<dbReference type="SMART" id="SM00304">
    <property type="entry name" value="HAMP"/>
    <property type="match status" value="1"/>
</dbReference>
<evidence type="ECO:0000256" key="8">
    <source>
        <dbReference type="ARBA" id="ARBA00022777"/>
    </source>
</evidence>
<dbReference type="GO" id="GO:0007234">
    <property type="term" value="P:osmosensory signaling via phosphorelay pathway"/>
    <property type="evidence" value="ECO:0007669"/>
    <property type="project" value="TreeGrafter"/>
</dbReference>
<evidence type="ECO:0000256" key="4">
    <source>
        <dbReference type="ARBA" id="ARBA00022475"/>
    </source>
</evidence>
<evidence type="ECO:0000259" key="14">
    <source>
        <dbReference type="PROSITE" id="PS50109"/>
    </source>
</evidence>
<protein>
    <recommendedName>
        <fullName evidence="3">histidine kinase</fullName>
        <ecNumber evidence="3">2.7.13.3</ecNumber>
    </recommendedName>
</protein>
<evidence type="ECO:0000256" key="11">
    <source>
        <dbReference type="ARBA" id="ARBA00023136"/>
    </source>
</evidence>
<dbReference type="InterPro" id="IPR004358">
    <property type="entry name" value="Sig_transdc_His_kin-like_C"/>
</dbReference>
<gene>
    <name evidence="16" type="ORF">J2W91_003588</name>
</gene>
<evidence type="ECO:0000256" key="13">
    <source>
        <dbReference type="SAM" id="Phobius"/>
    </source>
</evidence>
<comment type="catalytic activity">
    <reaction evidence="1">
        <text>ATP + protein L-histidine = ADP + protein N-phospho-L-histidine.</text>
        <dbReference type="EC" id="2.7.13.3"/>
    </reaction>
</comment>
<keyword evidence="10" id="KW-0902">Two-component regulatory system</keyword>
<keyword evidence="4" id="KW-1003">Cell membrane</keyword>
<feature type="transmembrane region" description="Helical" evidence="13">
    <location>
        <begin position="21"/>
        <end position="45"/>
    </location>
</feature>
<dbReference type="RefSeq" id="WP_310141984.1">
    <property type="nucleotide sequence ID" value="NZ_JAVDTR010000010.1"/>
</dbReference>
<evidence type="ECO:0000256" key="6">
    <source>
        <dbReference type="ARBA" id="ARBA00022679"/>
    </source>
</evidence>
<dbReference type="InterPro" id="IPR005467">
    <property type="entry name" value="His_kinase_dom"/>
</dbReference>
<comment type="caution">
    <text evidence="16">The sequence shown here is derived from an EMBL/GenBank/DDBJ whole genome shotgun (WGS) entry which is preliminary data.</text>
</comment>
<dbReference type="GO" id="GO:0005524">
    <property type="term" value="F:ATP binding"/>
    <property type="evidence" value="ECO:0007669"/>
    <property type="project" value="UniProtKB-KW"/>
</dbReference>
<keyword evidence="9" id="KW-0067">ATP-binding</keyword>
<keyword evidence="8 16" id="KW-0418">Kinase</keyword>
<feature type="domain" description="Histidine kinase" evidence="14">
    <location>
        <begin position="267"/>
        <end position="491"/>
    </location>
</feature>
<dbReference type="GO" id="GO:0030295">
    <property type="term" value="F:protein kinase activator activity"/>
    <property type="evidence" value="ECO:0007669"/>
    <property type="project" value="TreeGrafter"/>
</dbReference>
<dbReference type="InterPro" id="IPR050351">
    <property type="entry name" value="BphY/WalK/GraS-like"/>
</dbReference>
<dbReference type="FunFam" id="1.10.287.130:FF:000001">
    <property type="entry name" value="Two-component sensor histidine kinase"/>
    <property type="match status" value="1"/>
</dbReference>
<keyword evidence="11 13" id="KW-0472">Membrane</keyword>
<dbReference type="EC" id="2.7.13.3" evidence="3"/>
<evidence type="ECO:0000259" key="15">
    <source>
        <dbReference type="PROSITE" id="PS50885"/>
    </source>
</evidence>
<dbReference type="Pfam" id="PF00672">
    <property type="entry name" value="HAMP"/>
    <property type="match status" value="1"/>
</dbReference>
<dbReference type="Gene3D" id="3.30.565.10">
    <property type="entry name" value="Histidine kinase-like ATPase, C-terminal domain"/>
    <property type="match status" value="1"/>
</dbReference>
<dbReference type="SMART" id="SM00388">
    <property type="entry name" value="HisKA"/>
    <property type="match status" value="1"/>
</dbReference>
<evidence type="ECO:0000256" key="10">
    <source>
        <dbReference type="ARBA" id="ARBA00023012"/>
    </source>
</evidence>
<dbReference type="GO" id="GO:0005886">
    <property type="term" value="C:plasma membrane"/>
    <property type="evidence" value="ECO:0007669"/>
    <property type="project" value="UniProtKB-SubCell"/>
</dbReference>
<dbReference type="InterPro" id="IPR003660">
    <property type="entry name" value="HAMP_dom"/>
</dbReference>
<dbReference type="InterPro" id="IPR036097">
    <property type="entry name" value="HisK_dim/P_sf"/>
</dbReference>
<keyword evidence="13" id="KW-0812">Transmembrane</keyword>
<dbReference type="CDD" id="cd06225">
    <property type="entry name" value="HAMP"/>
    <property type="match status" value="1"/>
</dbReference>
<dbReference type="CDD" id="cd00082">
    <property type="entry name" value="HisKA"/>
    <property type="match status" value="1"/>
</dbReference>
<dbReference type="FunFam" id="3.30.565.10:FF:000006">
    <property type="entry name" value="Sensor histidine kinase WalK"/>
    <property type="match status" value="1"/>
</dbReference>
<keyword evidence="13" id="KW-1133">Transmembrane helix</keyword>
<evidence type="ECO:0000256" key="2">
    <source>
        <dbReference type="ARBA" id="ARBA00004651"/>
    </source>
</evidence>
<dbReference type="SUPFAM" id="SSF55874">
    <property type="entry name" value="ATPase domain of HSP90 chaperone/DNA topoisomerase II/histidine kinase"/>
    <property type="match status" value="1"/>
</dbReference>
<evidence type="ECO:0000256" key="9">
    <source>
        <dbReference type="ARBA" id="ARBA00022840"/>
    </source>
</evidence>
<name>A0AAP5LS24_PAEAM</name>
<dbReference type="GO" id="GO:0000155">
    <property type="term" value="F:phosphorelay sensor kinase activity"/>
    <property type="evidence" value="ECO:0007669"/>
    <property type="project" value="InterPro"/>
</dbReference>
<dbReference type="GO" id="GO:0000156">
    <property type="term" value="F:phosphorelay response regulator activity"/>
    <property type="evidence" value="ECO:0007669"/>
    <property type="project" value="TreeGrafter"/>
</dbReference>
<dbReference type="InterPro" id="IPR003594">
    <property type="entry name" value="HATPase_dom"/>
</dbReference>
<dbReference type="InterPro" id="IPR003661">
    <property type="entry name" value="HisK_dim/P_dom"/>
</dbReference>
<dbReference type="InterPro" id="IPR036890">
    <property type="entry name" value="HATPase_C_sf"/>
</dbReference>
<evidence type="ECO:0000313" key="17">
    <source>
        <dbReference type="Proteomes" id="UP001254832"/>
    </source>
</evidence>
<evidence type="ECO:0000256" key="7">
    <source>
        <dbReference type="ARBA" id="ARBA00022741"/>
    </source>
</evidence>
<dbReference type="Proteomes" id="UP001254832">
    <property type="component" value="Unassembled WGS sequence"/>
</dbReference>
<dbReference type="Gene3D" id="6.10.340.10">
    <property type="match status" value="1"/>
</dbReference>
<dbReference type="PRINTS" id="PR00344">
    <property type="entry name" value="BCTRLSENSOR"/>
</dbReference>
<organism evidence="16 17">
    <name type="scientific">Paenibacillus amylolyticus</name>
    <dbReference type="NCBI Taxonomy" id="1451"/>
    <lineage>
        <taxon>Bacteria</taxon>
        <taxon>Bacillati</taxon>
        <taxon>Bacillota</taxon>
        <taxon>Bacilli</taxon>
        <taxon>Bacillales</taxon>
        <taxon>Paenibacillaceae</taxon>
        <taxon>Paenibacillus</taxon>
    </lineage>
</organism>
<dbReference type="SUPFAM" id="SSF158472">
    <property type="entry name" value="HAMP domain-like"/>
    <property type="match status" value="1"/>
</dbReference>
<dbReference type="SUPFAM" id="SSF55785">
    <property type="entry name" value="PYP-like sensor domain (PAS domain)"/>
    <property type="match status" value="1"/>
</dbReference>
<dbReference type="EMBL" id="JAVDTR010000010">
    <property type="protein sequence ID" value="MDR6725089.1"/>
    <property type="molecule type" value="Genomic_DNA"/>
</dbReference>
<evidence type="ECO:0000256" key="3">
    <source>
        <dbReference type="ARBA" id="ARBA00012438"/>
    </source>
</evidence>
<dbReference type="PROSITE" id="PS50885">
    <property type="entry name" value="HAMP"/>
    <property type="match status" value="1"/>
</dbReference>
<keyword evidence="6 16" id="KW-0808">Transferase</keyword>
<feature type="coiled-coil region" evidence="12">
    <location>
        <begin position="118"/>
        <end position="145"/>
    </location>
</feature>
<dbReference type="Pfam" id="PF02518">
    <property type="entry name" value="HATPase_c"/>
    <property type="match status" value="1"/>
</dbReference>
<dbReference type="SUPFAM" id="SSF47384">
    <property type="entry name" value="Homodimeric domain of signal transducing histidine kinase"/>
    <property type="match status" value="1"/>
</dbReference>
<evidence type="ECO:0000256" key="5">
    <source>
        <dbReference type="ARBA" id="ARBA00022553"/>
    </source>
</evidence>
<dbReference type="Pfam" id="PF00512">
    <property type="entry name" value="HisKA"/>
    <property type="match status" value="1"/>
</dbReference>
<keyword evidence="7" id="KW-0547">Nucleotide-binding</keyword>
<dbReference type="PROSITE" id="PS51257">
    <property type="entry name" value="PROKAR_LIPOPROTEIN"/>
    <property type="match status" value="1"/>
</dbReference>